<dbReference type="EMBL" id="BGPR01000095">
    <property type="protein sequence ID" value="GBL93611.1"/>
    <property type="molecule type" value="Genomic_DNA"/>
</dbReference>
<name>A0A4Y2BN03_ARAVE</name>
<sequence length="95" mass="10869">MSSLTCTRPTCMQIFGGIGSENLWSRSRDFTTRPPLPWWKSRIFIQDSGIKFFSRSDPTHEARPVNICSLSNSFILIKNGRLECRVKAPSLYRGD</sequence>
<accession>A0A4Y2BN03</accession>
<reference evidence="1 2" key="1">
    <citation type="journal article" date="2019" name="Sci. Rep.">
        <title>Orb-weaving spider Araneus ventricosus genome elucidates the spidroin gene catalogue.</title>
        <authorList>
            <person name="Kono N."/>
            <person name="Nakamura H."/>
            <person name="Ohtoshi R."/>
            <person name="Moran D.A.P."/>
            <person name="Shinohara A."/>
            <person name="Yoshida Y."/>
            <person name="Fujiwara M."/>
            <person name="Mori M."/>
            <person name="Tomita M."/>
            <person name="Arakawa K."/>
        </authorList>
    </citation>
    <scope>NUCLEOTIDE SEQUENCE [LARGE SCALE GENOMIC DNA]</scope>
</reference>
<organism evidence="1 2">
    <name type="scientific">Araneus ventricosus</name>
    <name type="common">Orbweaver spider</name>
    <name type="synonym">Epeira ventricosa</name>
    <dbReference type="NCBI Taxonomy" id="182803"/>
    <lineage>
        <taxon>Eukaryota</taxon>
        <taxon>Metazoa</taxon>
        <taxon>Ecdysozoa</taxon>
        <taxon>Arthropoda</taxon>
        <taxon>Chelicerata</taxon>
        <taxon>Arachnida</taxon>
        <taxon>Araneae</taxon>
        <taxon>Araneomorphae</taxon>
        <taxon>Entelegynae</taxon>
        <taxon>Araneoidea</taxon>
        <taxon>Araneidae</taxon>
        <taxon>Araneus</taxon>
    </lineage>
</organism>
<keyword evidence="2" id="KW-1185">Reference proteome</keyword>
<evidence type="ECO:0000313" key="1">
    <source>
        <dbReference type="EMBL" id="GBL93611.1"/>
    </source>
</evidence>
<evidence type="ECO:0000313" key="2">
    <source>
        <dbReference type="Proteomes" id="UP000499080"/>
    </source>
</evidence>
<protein>
    <submittedName>
        <fullName evidence="1">Uncharacterized protein</fullName>
    </submittedName>
</protein>
<dbReference type="AlphaFoldDB" id="A0A4Y2BN03"/>
<gene>
    <name evidence="1" type="ORF">AVEN_25612_1</name>
</gene>
<dbReference type="Proteomes" id="UP000499080">
    <property type="component" value="Unassembled WGS sequence"/>
</dbReference>
<comment type="caution">
    <text evidence="1">The sequence shown here is derived from an EMBL/GenBank/DDBJ whole genome shotgun (WGS) entry which is preliminary data.</text>
</comment>
<proteinExistence type="predicted"/>